<dbReference type="PANTHER" id="PTHR47231:SF1">
    <property type="entry name" value="CILIA- AND FLAGELLA-ASSOCIATED PROTEIN HOATZ"/>
    <property type="match status" value="1"/>
</dbReference>
<organism evidence="3 4">
    <name type="scientific">Pelobates cultripes</name>
    <name type="common">Western spadefoot toad</name>
    <dbReference type="NCBI Taxonomy" id="61616"/>
    <lineage>
        <taxon>Eukaryota</taxon>
        <taxon>Metazoa</taxon>
        <taxon>Chordata</taxon>
        <taxon>Craniata</taxon>
        <taxon>Vertebrata</taxon>
        <taxon>Euteleostomi</taxon>
        <taxon>Amphibia</taxon>
        <taxon>Batrachia</taxon>
        <taxon>Anura</taxon>
        <taxon>Pelobatoidea</taxon>
        <taxon>Pelobatidae</taxon>
        <taxon>Pelobates</taxon>
    </lineage>
</organism>
<evidence type="ECO:0000313" key="3">
    <source>
        <dbReference type="EMBL" id="CAH2320276.1"/>
    </source>
</evidence>
<dbReference type="AlphaFoldDB" id="A0AAD1T9G6"/>
<proteinExistence type="inferred from homology"/>
<dbReference type="Pfam" id="PF17664">
    <property type="entry name" value="HOATZ-like"/>
    <property type="match status" value="1"/>
</dbReference>
<keyword evidence="4" id="KW-1185">Reference proteome</keyword>
<dbReference type="Proteomes" id="UP001295444">
    <property type="component" value="Chromosome 10"/>
</dbReference>
<dbReference type="PANTHER" id="PTHR47231">
    <property type="entry name" value="UPF0722 PROTEIN C11ORF88"/>
    <property type="match status" value="1"/>
</dbReference>
<dbReference type="InterPro" id="IPR040681">
    <property type="entry name" value="HOATZ-like"/>
</dbReference>
<gene>
    <name evidence="3" type="ORF">PECUL_23A058581</name>
</gene>
<reference evidence="3" key="1">
    <citation type="submission" date="2022-03" db="EMBL/GenBank/DDBJ databases">
        <authorList>
            <person name="Alioto T."/>
            <person name="Alioto T."/>
            <person name="Gomez Garrido J."/>
        </authorList>
    </citation>
    <scope>NUCLEOTIDE SEQUENCE</scope>
</reference>
<sequence>MEGSDDLSSHYSVFEGSSEQDVMSCKIFWNSVSLQPPLESRLVTGDMDQRLRAAASPRLQKNYAHELPIEDIQTEQLLYKAQKEEYLEQKAIYLERAQRREEIIALLKKQREDRIKKEAISLPFKPVVTEREQRSCPSHNDIEVLEDVKAVRQLQ</sequence>
<evidence type="ECO:0000256" key="1">
    <source>
        <dbReference type="ARBA" id="ARBA00023451"/>
    </source>
</evidence>
<dbReference type="EMBL" id="OW240921">
    <property type="protein sequence ID" value="CAH2320276.1"/>
    <property type="molecule type" value="Genomic_DNA"/>
</dbReference>
<accession>A0AAD1T9G6</accession>
<evidence type="ECO:0000256" key="2">
    <source>
        <dbReference type="ARBA" id="ARBA00023657"/>
    </source>
</evidence>
<dbReference type="GO" id="GO:0060271">
    <property type="term" value="P:cilium assembly"/>
    <property type="evidence" value="ECO:0007669"/>
    <property type="project" value="InterPro"/>
</dbReference>
<comment type="similarity">
    <text evidence="1">Belongs to the HOATZ family.</text>
</comment>
<evidence type="ECO:0000313" key="4">
    <source>
        <dbReference type="Proteomes" id="UP001295444"/>
    </source>
</evidence>
<protein>
    <recommendedName>
        <fullName evidence="2">Cilia- and flagella-associated protein HOATZ</fullName>
    </recommendedName>
</protein>
<name>A0AAD1T9G6_PELCU</name>